<evidence type="ECO:0008006" key="3">
    <source>
        <dbReference type="Google" id="ProtNLM"/>
    </source>
</evidence>
<proteinExistence type="predicted"/>
<keyword evidence="2" id="KW-1185">Reference proteome</keyword>
<sequence length="535" mass="58143">MPHRKAKKATSNKSNTAAAVAKRVAKKEAEREELVQWLEQNDPSYDRSGAPPITISELLSTKLSHKTFTVGGKGEMPYDWSKFRAVLEGRSAESPRWFMQLREEDLLIEGGLDGVTVDCVVIAEASVPTLAPAHYIVKMHMAFSDLEDNAPERILPIEGQDMCWRRVVRDNGGNINAYLLQKRETTGNTTQSFGFGAVGTLNTTVTASTASMPTSTGGFGFGAAPAPTSNVPPSFGFGVAAASTTLAPMNTSNANSANSFGFGFGSAPAPVSDVPPATVNTNSFGFGASANETTFSVAPNTASCGGFGSQSPSTEPPLKASEVLFALWSKKRLSDMAKSLKSGSRILRENFKPSPTVSEMKLVMQNDFKDDVSKTVKQLILNKLFAKCSDKIVEVDQWIDNCPVYDENLSAALQKFRAHHVQKVAEDSEVFQALYNECHKSMEDELNRIVGLRKAAVQRELDCIEKIMGQLKEGKMAEKQTFRLLKYYAANDVMRFRPFAKVSGISEMGESADVCEPPAPVFVNPFMRALSANSP</sequence>
<name>K2NSK3_TRYCR</name>
<comment type="caution">
    <text evidence="1">The sequence shown here is derived from an EMBL/GenBank/DDBJ whole genome shotgun (WGS) entry which is preliminary data.</text>
</comment>
<accession>K2NSK3</accession>
<dbReference type="AlphaFoldDB" id="K2NSK3"/>
<dbReference type="PANTHER" id="PTHR13000">
    <property type="entry name" value="NUCLEOPORIN P54"/>
    <property type="match status" value="1"/>
</dbReference>
<protein>
    <recommendedName>
        <fullName evidence="3">Nucleoporin</fullName>
    </recommendedName>
</protein>
<dbReference type="GO" id="GO:0017056">
    <property type="term" value="F:structural constituent of nuclear pore"/>
    <property type="evidence" value="ECO:0007669"/>
    <property type="project" value="TreeGrafter"/>
</dbReference>
<dbReference type="GO" id="GO:0036228">
    <property type="term" value="P:protein localization to nuclear inner membrane"/>
    <property type="evidence" value="ECO:0007669"/>
    <property type="project" value="TreeGrafter"/>
</dbReference>
<gene>
    <name evidence="1" type="ORF">MOQ_004206</name>
</gene>
<evidence type="ECO:0000313" key="1">
    <source>
        <dbReference type="EMBL" id="EKF31952.1"/>
    </source>
</evidence>
<dbReference type="OrthoDB" id="278499at2759"/>
<dbReference type="GO" id="GO:0044613">
    <property type="term" value="C:nuclear pore central transport channel"/>
    <property type="evidence" value="ECO:0007669"/>
    <property type="project" value="TreeGrafter"/>
</dbReference>
<dbReference type="Proteomes" id="UP000007350">
    <property type="component" value="Unassembled WGS sequence"/>
</dbReference>
<dbReference type="InterPro" id="IPR024864">
    <property type="entry name" value="Nup54/Nup57/Nup44"/>
</dbReference>
<dbReference type="PANTHER" id="PTHR13000:SF0">
    <property type="entry name" value="NUCLEOPORIN P54"/>
    <property type="match status" value="1"/>
</dbReference>
<organism evidence="1 2">
    <name type="scientific">Trypanosoma cruzi marinkellei</name>
    <dbReference type="NCBI Taxonomy" id="85056"/>
    <lineage>
        <taxon>Eukaryota</taxon>
        <taxon>Discoba</taxon>
        <taxon>Euglenozoa</taxon>
        <taxon>Kinetoplastea</taxon>
        <taxon>Metakinetoplastina</taxon>
        <taxon>Trypanosomatida</taxon>
        <taxon>Trypanosomatidae</taxon>
        <taxon>Trypanosoma</taxon>
        <taxon>Schizotrypanum</taxon>
    </lineage>
</organism>
<dbReference type="GO" id="GO:0006607">
    <property type="term" value="P:NLS-bearing protein import into nucleus"/>
    <property type="evidence" value="ECO:0007669"/>
    <property type="project" value="TreeGrafter"/>
</dbReference>
<dbReference type="EMBL" id="AHKC01010517">
    <property type="protein sequence ID" value="EKF31952.1"/>
    <property type="molecule type" value="Genomic_DNA"/>
</dbReference>
<reference evidence="1 2" key="1">
    <citation type="journal article" date="2012" name="BMC Genomics">
        <title>Comparative genomic analysis of human infective Trypanosoma cruzi lineages with the bat-restricted subspecies T. cruzi marinkellei.</title>
        <authorList>
            <person name="Franzen O."/>
            <person name="Talavera-Lopez C."/>
            <person name="Ochaya S."/>
            <person name="Butler C.E."/>
            <person name="Messenger L.A."/>
            <person name="Lewis M.D."/>
            <person name="Llewellyn M.S."/>
            <person name="Marinkelle C.J."/>
            <person name="Tyler K.M."/>
            <person name="Miles M.A."/>
            <person name="Andersson B."/>
        </authorList>
    </citation>
    <scope>NUCLEOTIDE SEQUENCE [LARGE SCALE GENOMIC DNA]</scope>
    <source>
        <strain evidence="1 2">B7</strain>
    </source>
</reference>
<evidence type="ECO:0000313" key="2">
    <source>
        <dbReference type="Proteomes" id="UP000007350"/>
    </source>
</evidence>
<dbReference type="GO" id="GO:0006999">
    <property type="term" value="P:nuclear pore organization"/>
    <property type="evidence" value="ECO:0007669"/>
    <property type="project" value="TreeGrafter"/>
</dbReference>